<dbReference type="InterPro" id="IPR012549">
    <property type="entry name" value="EptA-like_N"/>
</dbReference>
<evidence type="ECO:0000259" key="9">
    <source>
        <dbReference type="Pfam" id="PF00884"/>
    </source>
</evidence>
<dbReference type="NCBIfam" id="NF028537">
    <property type="entry name" value="P_eth_NH2_trans"/>
    <property type="match status" value="1"/>
</dbReference>
<name>A0ABW3GHE6_9PROT</name>
<dbReference type="Pfam" id="PF00884">
    <property type="entry name" value="Sulfatase"/>
    <property type="match status" value="1"/>
</dbReference>
<dbReference type="Proteomes" id="UP001597106">
    <property type="component" value="Unassembled WGS sequence"/>
</dbReference>
<protein>
    <submittedName>
        <fullName evidence="11">Phosphoethanolamine transferase</fullName>
        <ecNumber evidence="11">2.7.-.-</ecNumber>
    </submittedName>
</protein>
<dbReference type="SUPFAM" id="SSF53649">
    <property type="entry name" value="Alkaline phosphatase-like"/>
    <property type="match status" value="1"/>
</dbReference>
<feature type="transmembrane region" description="Helical" evidence="8">
    <location>
        <begin position="126"/>
        <end position="146"/>
    </location>
</feature>
<evidence type="ECO:0000256" key="2">
    <source>
        <dbReference type="ARBA" id="ARBA00022475"/>
    </source>
</evidence>
<dbReference type="EMBL" id="JBHTJW010000002">
    <property type="protein sequence ID" value="MFD0929965.1"/>
    <property type="molecule type" value="Genomic_DNA"/>
</dbReference>
<dbReference type="Gene3D" id="3.40.720.10">
    <property type="entry name" value="Alkaline Phosphatase, subunit A"/>
    <property type="match status" value="1"/>
</dbReference>
<evidence type="ECO:0000256" key="3">
    <source>
        <dbReference type="ARBA" id="ARBA00022519"/>
    </source>
</evidence>
<feature type="transmembrane region" description="Helical" evidence="8">
    <location>
        <begin position="21"/>
        <end position="44"/>
    </location>
</feature>
<dbReference type="Pfam" id="PF08019">
    <property type="entry name" value="EptA_B_N"/>
    <property type="match status" value="1"/>
</dbReference>
<evidence type="ECO:0000313" key="12">
    <source>
        <dbReference type="Proteomes" id="UP001597106"/>
    </source>
</evidence>
<sequence>MLISTFKTGIGKYFSVPETQTRWIFAISLFIMVTGNLSFCQNLLKTYPLSFHNLPFLVSLVIFFFATIAIVFQILSIGRPARWVLAALIIVASTNAYFMDSFGVVIDHTMMDNVAQTDLKEMQGLLSFELLFRFVALGLIPAYLVIKFFPKSASLKQELKGRLKAISALGLTAIMVVLPFTAGYASFIREHKIVRFYANPTYSIYSAYNYLSQEAKVYEARNTVLKTIAGDAVKTTSTSNKHKLIIMVVGETARFDRFSLNGYQRITNPNLANANVISFDNVSSCGTSTSVSVPCMFSSLGKKNYDKQAALNQENVIDVLARNGIDVLWRDNNSDSKGVALRVKYQNFQSTTLNPICDPECRDVGMLDGLDKHIQSKGDKDVLIVLHQMGNHGPEYFRRYPASFEKFSPVCKSKELKDCTKQEIDNSYDNAILYTDYFLSEVIKFLKPYEENYDVGMLYIADHGESLGEYGMYLHAAPVMIAPKEQTRVPLIVWTGNSSAFPESHLRQHKSLALSHDDVFCSLLVAYDFRSSMCTPYVEAARHLHDSLDHDAIAVDDKGASS</sequence>
<keyword evidence="3" id="KW-0997">Cell inner membrane</keyword>
<keyword evidence="6 8" id="KW-1133">Transmembrane helix</keyword>
<keyword evidence="2" id="KW-1003">Cell membrane</keyword>
<proteinExistence type="predicted"/>
<dbReference type="CDD" id="cd16017">
    <property type="entry name" value="LptA"/>
    <property type="match status" value="1"/>
</dbReference>
<feature type="transmembrane region" description="Helical" evidence="8">
    <location>
        <begin position="56"/>
        <end position="76"/>
    </location>
</feature>
<dbReference type="InterPro" id="IPR040423">
    <property type="entry name" value="PEA_transferase"/>
</dbReference>
<keyword evidence="7 8" id="KW-0472">Membrane</keyword>
<dbReference type="InterPro" id="IPR017850">
    <property type="entry name" value="Alkaline_phosphatase_core_sf"/>
</dbReference>
<comment type="subcellular location">
    <subcellularLocation>
        <location evidence="1">Cell inner membrane</location>
        <topology evidence="1">Multi-pass membrane protein</topology>
    </subcellularLocation>
</comment>
<gene>
    <name evidence="11" type="ORF">ACFQ1T_09265</name>
</gene>
<evidence type="ECO:0000259" key="10">
    <source>
        <dbReference type="Pfam" id="PF08019"/>
    </source>
</evidence>
<evidence type="ECO:0000256" key="4">
    <source>
        <dbReference type="ARBA" id="ARBA00022679"/>
    </source>
</evidence>
<dbReference type="InterPro" id="IPR058130">
    <property type="entry name" value="PEA_transf_C"/>
</dbReference>
<feature type="transmembrane region" description="Helical" evidence="8">
    <location>
        <begin position="166"/>
        <end position="187"/>
    </location>
</feature>
<dbReference type="InterPro" id="IPR000917">
    <property type="entry name" value="Sulfatase_N"/>
</dbReference>
<dbReference type="GO" id="GO:0016740">
    <property type="term" value="F:transferase activity"/>
    <property type="evidence" value="ECO:0007669"/>
    <property type="project" value="UniProtKB-KW"/>
</dbReference>
<feature type="domain" description="Phosphoethanolamine transferase N-terminal" evidence="10">
    <location>
        <begin position="65"/>
        <end position="214"/>
    </location>
</feature>
<organism evidence="11 12">
    <name type="scientific">Methylophilus glucosoxydans</name>
    <dbReference type="NCBI Taxonomy" id="752553"/>
    <lineage>
        <taxon>Bacteria</taxon>
        <taxon>Pseudomonadati</taxon>
        <taxon>Pseudomonadota</taxon>
        <taxon>Betaproteobacteria</taxon>
        <taxon>Nitrosomonadales</taxon>
        <taxon>Methylophilaceae</taxon>
        <taxon>Methylophilus</taxon>
    </lineage>
</organism>
<dbReference type="EC" id="2.7.-.-" evidence="11"/>
<evidence type="ECO:0000256" key="5">
    <source>
        <dbReference type="ARBA" id="ARBA00022692"/>
    </source>
</evidence>
<dbReference type="PANTHER" id="PTHR30443:SF0">
    <property type="entry name" value="PHOSPHOETHANOLAMINE TRANSFERASE EPTA"/>
    <property type="match status" value="1"/>
</dbReference>
<evidence type="ECO:0000256" key="7">
    <source>
        <dbReference type="ARBA" id="ARBA00023136"/>
    </source>
</evidence>
<feature type="transmembrane region" description="Helical" evidence="8">
    <location>
        <begin position="83"/>
        <end position="106"/>
    </location>
</feature>
<keyword evidence="4 11" id="KW-0808">Transferase</keyword>
<dbReference type="RefSeq" id="WP_194753415.1">
    <property type="nucleotide sequence ID" value="NZ_JBHTJW010000002.1"/>
</dbReference>
<accession>A0ABW3GHE6</accession>
<dbReference type="PANTHER" id="PTHR30443">
    <property type="entry name" value="INNER MEMBRANE PROTEIN"/>
    <property type="match status" value="1"/>
</dbReference>
<evidence type="ECO:0000256" key="6">
    <source>
        <dbReference type="ARBA" id="ARBA00022989"/>
    </source>
</evidence>
<feature type="domain" description="Sulfatase N-terminal" evidence="9">
    <location>
        <begin position="244"/>
        <end position="524"/>
    </location>
</feature>
<reference evidence="12" key="1">
    <citation type="journal article" date="2019" name="Int. J. Syst. Evol. Microbiol.">
        <title>The Global Catalogue of Microorganisms (GCM) 10K type strain sequencing project: providing services to taxonomists for standard genome sequencing and annotation.</title>
        <authorList>
            <consortium name="The Broad Institute Genomics Platform"/>
            <consortium name="The Broad Institute Genome Sequencing Center for Infectious Disease"/>
            <person name="Wu L."/>
            <person name="Ma J."/>
        </authorList>
    </citation>
    <scope>NUCLEOTIDE SEQUENCE [LARGE SCALE GENOMIC DNA]</scope>
    <source>
        <strain evidence="12">CCUG 59685</strain>
    </source>
</reference>
<keyword evidence="12" id="KW-1185">Reference proteome</keyword>
<evidence type="ECO:0000256" key="8">
    <source>
        <dbReference type="SAM" id="Phobius"/>
    </source>
</evidence>
<keyword evidence="5 8" id="KW-0812">Transmembrane</keyword>
<evidence type="ECO:0000256" key="1">
    <source>
        <dbReference type="ARBA" id="ARBA00004429"/>
    </source>
</evidence>
<evidence type="ECO:0000313" key="11">
    <source>
        <dbReference type="EMBL" id="MFD0929965.1"/>
    </source>
</evidence>
<comment type="caution">
    <text evidence="11">The sequence shown here is derived from an EMBL/GenBank/DDBJ whole genome shotgun (WGS) entry which is preliminary data.</text>
</comment>